<dbReference type="Proteomes" id="UP000230750">
    <property type="component" value="Unassembled WGS sequence"/>
</dbReference>
<organism evidence="1 2">
    <name type="scientific">Stichopus japonicus</name>
    <name type="common">Sea cucumber</name>
    <dbReference type="NCBI Taxonomy" id="307972"/>
    <lineage>
        <taxon>Eukaryota</taxon>
        <taxon>Metazoa</taxon>
        <taxon>Echinodermata</taxon>
        <taxon>Eleutherozoa</taxon>
        <taxon>Echinozoa</taxon>
        <taxon>Holothuroidea</taxon>
        <taxon>Aspidochirotacea</taxon>
        <taxon>Aspidochirotida</taxon>
        <taxon>Stichopodidae</taxon>
        <taxon>Apostichopus</taxon>
    </lineage>
</organism>
<gene>
    <name evidence="1" type="ORF">BSL78_20581</name>
</gene>
<sequence>MAGKIVLEQLMRGIFLFFAIGITEVFGHQDFQQISSGPLTLQVNQDGSYHIDVDGVTWLESQNTFITEHHIIYSKYHDTFRVISGPVLKLGHNPRLGKYQQIDLIWEARNEAITAVTTTFQVFLETSTIVFSMNFSDSGLKGTSQGSEGVVCTTFPSFKVSDHMKNELGFMSFGFFLAVQNVGRWNSPVKLIGSGMDSAPLTLFNKTKHSIIMSAFNEFMVNSMVHDPFNDGLMFGVQGKIKEIPKGFVHQTILHFGTGIKQTAMNWGSFLKRHYELKRYSKNDVTLNYIGYWTDGGAYYYYNTEPNKTYEETMLDIKIYADALNIPYKYYQIDSWWYYRGIGGNTKNWTAMPSIFPHGAGYVYNRVGHRLAAHNRCWAADTDYAKQNGGKWNFIVEKEKSIPQDKEFWNYLMGSSKKEWGLTMYEQDWLADEVNDLKACLENITVARDWLLGMGYGAMMNNITIQYCEPMPRHLLQSLEIPHLTQARASVDYHPGEIPQWDIGLISIILHALDIRPFKDNFRTVTADEHHPKYKSEPDPFLQCVISLFSMGPVAPSDKIGFTNVTLLKRTMNTDGLLLQPSHPMMTVDNYVIKMAFEEADLGLNGKVWTTFSNVSNFIFGSILSLQMVEDDVLTPDGLDLGMIGPSVAHLDEQLDKTITLFDNKNPLLLQRNNPGSLQLWQTAPTFNFNNARWAILGETAKLVPFSPKRFEVMAVDEDVIRLQVIFGPQETVKLDIYTGTTLWSLTCQRDTAGPLLIEITDINSFNCLIPPAIHW</sequence>
<reference evidence="1 2" key="1">
    <citation type="journal article" date="2017" name="PLoS Biol.">
        <title>The sea cucumber genome provides insights into morphological evolution and visceral regeneration.</title>
        <authorList>
            <person name="Zhang X."/>
            <person name="Sun L."/>
            <person name="Yuan J."/>
            <person name="Sun Y."/>
            <person name="Gao Y."/>
            <person name="Zhang L."/>
            <person name="Li S."/>
            <person name="Dai H."/>
            <person name="Hamel J.F."/>
            <person name="Liu C."/>
            <person name="Yu Y."/>
            <person name="Liu S."/>
            <person name="Lin W."/>
            <person name="Guo K."/>
            <person name="Jin S."/>
            <person name="Xu P."/>
            <person name="Storey K.B."/>
            <person name="Huan P."/>
            <person name="Zhang T."/>
            <person name="Zhou Y."/>
            <person name="Zhang J."/>
            <person name="Lin C."/>
            <person name="Li X."/>
            <person name="Xing L."/>
            <person name="Huo D."/>
            <person name="Sun M."/>
            <person name="Wang L."/>
            <person name="Mercier A."/>
            <person name="Li F."/>
            <person name="Yang H."/>
            <person name="Xiang J."/>
        </authorList>
    </citation>
    <scope>NUCLEOTIDE SEQUENCE [LARGE SCALE GENOMIC DNA]</scope>
    <source>
        <strain evidence="1">Shaxun</strain>
        <tissue evidence="1">Muscle</tissue>
    </source>
</reference>
<dbReference type="EMBL" id="MRZV01000924">
    <property type="protein sequence ID" value="PIK42556.1"/>
    <property type="molecule type" value="Genomic_DNA"/>
</dbReference>
<comment type="caution">
    <text evidence="1">The sequence shown here is derived from an EMBL/GenBank/DDBJ whole genome shotgun (WGS) entry which is preliminary data.</text>
</comment>
<accession>A0A2G8K3G3</accession>
<keyword evidence="2" id="KW-1185">Reference proteome</keyword>
<evidence type="ECO:0000313" key="1">
    <source>
        <dbReference type="EMBL" id="PIK42556.1"/>
    </source>
</evidence>
<protein>
    <submittedName>
        <fullName evidence="1">Uncharacterized protein</fullName>
    </submittedName>
</protein>
<proteinExistence type="predicted"/>
<dbReference type="OrthoDB" id="41905at2759"/>
<dbReference type="AlphaFoldDB" id="A0A2G8K3G3"/>
<dbReference type="STRING" id="307972.A0A2G8K3G3"/>
<name>A0A2G8K3G3_STIJA</name>
<evidence type="ECO:0000313" key="2">
    <source>
        <dbReference type="Proteomes" id="UP000230750"/>
    </source>
</evidence>